<dbReference type="RefSeq" id="WP_135872451.1">
    <property type="nucleotide sequence ID" value="NZ_SRSC01000005.1"/>
</dbReference>
<dbReference type="Gene3D" id="3.30.750.24">
    <property type="entry name" value="STAS domain"/>
    <property type="match status" value="1"/>
</dbReference>
<comment type="caution">
    <text evidence="2">The sequence shown here is derived from an EMBL/GenBank/DDBJ whole genome shotgun (WGS) entry which is preliminary data.</text>
</comment>
<gene>
    <name evidence="2" type="ORF">E4633_18340</name>
</gene>
<feature type="domain" description="STAS" evidence="1">
    <location>
        <begin position="12"/>
        <end position="108"/>
    </location>
</feature>
<dbReference type="InterPro" id="IPR058548">
    <property type="entry name" value="MlaB-like_STAS"/>
</dbReference>
<dbReference type="Proteomes" id="UP000306416">
    <property type="component" value="Unassembled WGS sequence"/>
</dbReference>
<dbReference type="Pfam" id="PF13466">
    <property type="entry name" value="STAS_2"/>
    <property type="match status" value="1"/>
</dbReference>
<keyword evidence="3" id="KW-1185">Reference proteome</keyword>
<dbReference type="InterPro" id="IPR002645">
    <property type="entry name" value="STAS_dom"/>
</dbReference>
<evidence type="ECO:0000313" key="2">
    <source>
        <dbReference type="EMBL" id="TGU70161.1"/>
    </source>
</evidence>
<organism evidence="2 3">
    <name type="scientific">Geomonas terrae</name>
    <dbReference type="NCBI Taxonomy" id="2562681"/>
    <lineage>
        <taxon>Bacteria</taxon>
        <taxon>Pseudomonadati</taxon>
        <taxon>Thermodesulfobacteriota</taxon>
        <taxon>Desulfuromonadia</taxon>
        <taxon>Geobacterales</taxon>
        <taxon>Geobacteraceae</taxon>
        <taxon>Geomonas</taxon>
    </lineage>
</organism>
<evidence type="ECO:0000259" key="1">
    <source>
        <dbReference type="PROSITE" id="PS50801"/>
    </source>
</evidence>
<proteinExistence type="predicted"/>
<reference evidence="2 3" key="1">
    <citation type="submission" date="2019-04" db="EMBL/GenBank/DDBJ databases">
        <title>Geobacter oryzae sp. nov., ferric-reducing bacteria isolated from paddy soil.</title>
        <authorList>
            <person name="Xu Z."/>
            <person name="Masuda Y."/>
            <person name="Itoh H."/>
            <person name="Senoo K."/>
        </authorList>
    </citation>
    <scope>NUCLEOTIDE SEQUENCE [LARGE SCALE GENOMIC DNA]</scope>
    <source>
        <strain evidence="2 3">Red111</strain>
    </source>
</reference>
<protein>
    <submittedName>
        <fullName evidence="2">STAS domain-containing protein</fullName>
    </submittedName>
</protein>
<evidence type="ECO:0000313" key="3">
    <source>
        <dbReference type="Proteomes" id="UP000306416"/>
    </source>
</evidence>
<dbReference type="SUPFAM" id="SSF52091">
    <property type="entry name" value="SpoIIaa-like"/>
    <property type="match status" value="1"/>
</dbReference>
<dbReference type="PROSITE" id="PS50801">
    <property type="entry name" value="STAS"/>
    <property type="match status" value="1"/>
</dbReference>
<dbReference type="EMBL" id="SRSC01000005">
    <property type="protein sequence ID" value="TGU70161.1"/>
    <property type="molecule type" value="Genomic_DNA"/>
</dbReference>
<dbReference type="InterPro" id="IPR036513">
    <property type="entry name" value="STAS_dom_sf"/>
</dbReference>
<accession>A0A4S1CA49</accession>
<dbReference type="AlphaFoldDB" id="A0A4S1CA49"/>
<name>A0A4S1CA49_9BACT</name>
<sequence length="108" mass="11328">MAKKGFVNDVNITLDGNCTMERVTDLHALLAERCAALTGTPPSAAGVRVDLAQVTGIDACGCQLLALFLEQLRRLGIGASADGAGTEIREMIELLGFSSLFSGEHPQP</sequence>